<name>A0ABV1RXS1_9BACT</name>
<evidence type="ECO:0000256" key="3">
    <source>
        <dbReference type="ARBA" id="ARBA00022801"/>
    </source>
</evidence>
<evidence type="ECO:0000313" key="7">
    <source>
        <dbReference type="Proteomes" id="UP001476807"/>
    </source>
</evidence>
<evidence type="ECO:0000313" key="6">
    <source>
        <dbReference type="EMBL" id="MER2998830.1"/>
    </source>
</evidence>
<organism evidence="6 7">
    <name type="scientific">Pontibacter populi</name>
    <dbReference type="NCBI Taxonomy" id="890055"/>
    <lineage>
        <taxon>Bacteria</taxon>
        <taxon>Pseudomonadati</taxon>
        <taxon>Bacteroidota</taxon>
        <taxon>Cytophagia</taxon>
        <taxon>Cytophagales</taxon>
        <taxon>Hymenobacteraceae</taxon>
        <taxon>Pontibacter</taxon>
    </lineage>
</organism>
<dbReference type="Proteomes" id="UP001476807">
    <property type="component" value="Unassembled WGS sequence"/>
</dbReference>
<keyword evidence="3" id="KW-0378">Hydrolase</keyword>
<accession>A0ABV1RXS1</accession>
<protein>
    <submittedName>
        <fullName evidence="6">MBL fold metallo-hydrolase</fullName>
    </submittedName>
</protein>
<comment type="cofactor">
    <cofactor evidence="1">
        <name>Zn(2+)</name>
        <dbReference type="ChEBI" id="CHEBI:29105"/>
    </cofactor>
</comment>
<reference evidence="6 7" key="1">
    <citation type="submission" date="2024-06" db="EMBL/GenBank/DDBJ databases">
        <title>Pontibacter populi HYL7-15.</title>
        <authorList>
            <person name="Kim M.K."/>
        </authorList>
    </citation>
    <scope>NUCLEOTIDE SEQUENCE [LARGE SCALE GENOMIC DNA]</scope>
    <source>
        <strain evidence="6 7">HYL7-15</strain>
    </source>
</reference>
<dbReference type="SUPFAM" id="SSF56281">
    <property type="entry name" value="Metallo-hydrolase/oxidoreductase"/>
    <property type="match status" value="1"/>
</dbReference>
<dbReference type="CDD" id="cd06262">
    <property type="entry name" value="metallo-hydrolase-like_MBL-fold"/>
    <property type="match status" value="1"/>
</dbReference>
<keyword evidence="4" id="KW-0862">Zinc</keyword>
<evidence type="ECO:0000256" key="2">
    <source>
        <dbReference type="ARBA" id="ARBA00022723"/>
    </source>
</evidence>
<dbReference type="Pfam" id="PF00753">
    <property type="entry name" value="Lactamase_B"/>
    <property type="match status" value="1"/>
</dbReference>
<dbReference type="InterPro" id="IPR001279">
    <property type="entry name" value="Metallo-B-lactamas"/>
</dbReference>
<evidence type="ECO:0000259" key="5">
    <source>
        <dbReference type="SMART" id="SM00849"/>
    </source>
</evidence>
<sequence length="211" mass="23876">MKITRFTFNPFAENTYLLHDDTNECVVVDPGCSDAREKEQLKNYIKDNNLKVVRLLNTHCHIDHVLGNKFVANAYNVGLEIHEKDLETLRAIPVYAPVYGINNYEEQLPAAYLKEGEQVKFGNTTLEIIFAPGHAPGHVVFYHKEDKTLIAGDVLFQESIGRTDLPGGDHETLINSIRTKLFTLPDDVTVYPGHGPETTIGHEKKYNPFLR</sequence>
<dbReference type="EMBL" id="JBEOKT010000015">
    <property type="protein sequence ID" value="MER2998830.1"/>
    <property type="molecule type" value="Genomic_DNA"/>
</dbReference>
<dbReference type="RefSeq" id="WP_350413282.1">
    <property type="nucleotide sequence ID" value="NZ_JBEOKT010000015.1"/>
</dbReference>
<evidence type="ECO:0000256" key="4">
    <source>
        <dbReference type="ARBA" id="ARBA00022833"/>
    </source>
</evidence>
<keyword evidence="7" id="KW-1185">Reference proteome</keyword>
<dbReference type="InterPro" id="IPR051453">
    <property type="entry name" value="MBL_Glyoxalase_II"/>
</dbReference>
<dbReference type="PANTHER" id="PTHR46233">
    <property type="entry name" value="HYDROXYACYLGLUTATHIONE HYDROLASE GLOC"/>
    <property type="match status" value="1"/>
</dbReference>
<dbReference type="PANTHER" id="PTHR46233:SF3">
    <property type="entry name" value="HYDROXYACYLGLUTATHIONE HYDROLASE GLOC"/>
    <property type="match status" value="1"/>
</dbReference>
<keyword evidence="2" id="KW-0479">Metal-binding</keyword>
<dbReference type="SMART" id="SM00849">
    <property type="entry name" value="Lactamase_B"/>
    <property type="match status" value="1"/>
</dbReference>
<dbReference type="InterPro" id="IPR036866">
    <property type="entry name" value="RibonucZ/Hydroxyglut_hydro"/>
</dbReference>
<dbReference type="Gene3D" id="3.60.15.10">
    <property type="entry name" value="Ribonuclease Z/Hydroxyacylglutathione hydrolase-like"/>
    <property type="match status" value="1"/>
</dbReference>
<proteinExistence type="predicted"/>
<feature type="domain" description="Metallo-beta-lactamase" evidence="5">
    <location>
        <begin position="12"/>
        <end position="194"/>
    </location>
</feature>
<evidence type="ECO:0000256" key="1">
    <source>
        <dbReference type="ARBA" id="ARBA00001947"/>
    </source>
</evidence>
<comment type="caution">
    <text evidence="6">The sequence shown here is derived from an EMBL/GenBank/DDBJ whole genome shotgun (WGS) entry which is preliminary data.</text>
</comment>
<gene>
    <name evidence="6" type="ORF">ABS362_14850</name>
</gene>